<protein>
    <submittedName>
        <fullName evidence="2">Glycosyltransferase involved in cell wall biosynthesis</fullName>
    </submittedName>
</protein>
<dbReference type="InterPro" id="IPR029044">
    <property type="entry name" value="Nucleotide-diphossugar_trans"/>
</dbReference>
<feature type="domain" description="Glycosyltransferase 2-like" evidence="1">
    <location>
        <begin position="6"/>
        <end position="172"/>
    </location>
</feature>
<evidence type="ECO:0000313" key="2">
    <source>
        <dbReference type="EMBL" id="MDR6940423.1"/>
    </source>
</evidence>
<accession>A0ABU1T534</accession>
<organism evidence="2 3">
    <name type="scientific">Mucilaginibacter pocheonensis</name>
    <dbReference type="NCBI Taxonomy" id="398050"/>
    <lineage>
        <taxon>Bacteria</taxon>
        <taxon>Pseudomonadati</taxon>
        <taxon>Bacteroidota</taxon>
        <taxon>Sphingobacteriia</taxon>
        <taxon>Sphingobacteriales</taxon>
        <taxon>Sphingobacteriaceae</taxon>
        <taxon>Mucilaginibacter</taxon>
    </lineage>
</organism>
<dbReference type="Gene3D" id="3.90.550.10">
    <property type="entry name" value="Spore Coat Polysaccharide Biosynthesis Protein SpsA, Chain A"/>
    <property type="match status" value="1"/>
</dbReference>
<dbReference type="InterPro" id="IPR001173">
    <property type="entry name" value="Glyco_trans_2-like"/>
</dbReference>
<keyword evidence="3" id="KW-1185">Reference proteome</keyword>
<dbReference type="PANTHER" id="PTHR22916:SF3">
    <property type="entry name" value="UDP-GLCNAC:BETAGAL BETA-1,3-N-ACETYLGLUCOSAMINYLTRANSFERASE-LIKE PROTEIN 1"/>
    <property type="match status" value="1"/>
</dbReference>
<dbReference type="CDD" id="cd00761">
    <property type="entry name" value="Glyco_tranf_GTA_type"/>
    <property type="match status" value="1"/>
</dbReference>
<comment type="caution">
    <text evidence="2">The sequence shown here is derived from an EMBL/GenBank/DDBJ whole genome shotgun (WGS) entry which is preliminary data.</text>
</comment>
<dbReference type="SUPFAM" id="SSF53448">
    <property type="entry name" value="Nucleotide-diphospho-sugar transferases"/>
    <property type="match status" value="1"/>
</dbReference>
<dbReference type="Pfam" id="PF00535">
    <property type="entry name" value="Glycos_transf_2"/>
    <property type="match status" value="1"/>
</dbReference>
<dbReference type="Proteomes" id="UP001247620">
    <property type="component" value="Unassembled WGS sequence"/>
</dbReference>
<evidence type="ECO:0000313" key="3">
    <source>
        <dbReference type="Proteomes" id="UP001247620"/>
    </source>
</evidence>
<evidence type="ECO:0000259" key="1">
    <source>
        <dbReference type="Pfam" id="PF00535"/>
    </source>
</evidence>
<proteinExistence type="predicted"/>
<dbReference type="PANTHER" id="PTHR22916">
    <property type="entry name" value="GLYCOSYLTRANSFERASE"/>
    <property type="match status" value="1"/>
</dbReference>
<dbReference type="RefSeq" id="WP_310091061.1">
    <property type="nucleotide sequence ID" value="NZ_JAVDUU010000001.1"/>
</dbReference>
<reference evidence="2 3" key="1">
    <citation type="submission" date="2023-07" db="EMBL/GenBank/DDBJ databases">
        <title>Sorghum-associated microbial communities from plants grown in Nebraska, USA.</title>
        <authorList>
            <person name="Schachtman D."/>
        </authorList>
    </citation>
    <scope>NUCLEOTIDE SEQUENCE [LARGE SCALE GENOMIC DNA]</scope>
    <source>
        <strain evidence="2 3">3262</strain>
    </source>
</reference>
<gene>
    <name evidence="2" type="ORF">J2W55_000251</name>
</gene>
<name>A0ABU1T534_9SPHI</name>
<sequence length="343" mass="39184">MELGVSVIVCCFNSAERLAETIKHLALQKVPPDIPWEVIVVDNASTDDTRAKAKTEWVKYQLTGVEFKIVNEPLAGLSHARNKGIETAGYEYLLFCDDDNWLFDNYVFTAFTLMNADSGIGVLGGCGIFEPEEPVWADAEKFKTAYVNGAQTWAETDHWVYGAGSVYKKSVLTALKQKGWQQITTGRTGKKMLSGDDVEICFMTYLMGYKIIASDSLKFKHFVPMKRQNINYVLSLHYWHSYVTVLLNSYFTILNNDARPVKQVNAQWLRSATQTLIKFRIFLIVQRFIKRKKATVEQIITLNSMRGTFWSLLKNREKVIKHHQLIKQILQTRPTNSNATSFV</sequence>
<dbReference type="EMBL" id="JAVDUU010000001">
    <property type="protein sequence ID" value="MDR6940423.1"/>
    <property type="molecule type" value="Genomic_DNA"/>
</dbReference>